<keyword evidence="2" id="KW-1185">Reference proteome</keyword>
<dbReference type="Proteomes" id="UP000597338">
    <property type="component" value="Unassembled WGS sequence"/>
</dbReference>
<evidence type="ECO:0000313" key="2">
    <source>
        <dbReference type="Proteomes" id="UP000597338"/>
    </source>
</evidence>
<dbReference type="EMBL" id="BMIK01000002">
    <property type="protein sequence ID" value="GGC21119.1"/>
    <property type="molecule type" value="Genomic_DNA"/>
</dbReference>
<proteinExistence type="predicted"/>
<sequence>MYSEARKLHLIEEVLKIKSDDTLLALEDFLNKAKIKSKAKPTKKSAFAEFSGIWSKEEAEEIERAIEEGCETIHPDDWK</sequence>
<accession>A0ABQ1LBT2</accession>
<dbReference type="RefSeq" id="WP_188748367.1">
    <property type="nucleotide sequence ID" value="NZ_BMIK01000002.1"/>
</dbReference>
<reference evidence="2" key="1">
    <citation type="journal article" date="2019" name="Int. J. Syst. Evol. Microbiol.">
        <title>The Global Catalogue of Microorganisms (GCM) 10K type strain sequencing project: providing services to taxonomists for standard genome sequencing and annotation.</title>
        <authorList>
            <consortium name="The Broad Institute Genomics Platform"/>
            <consortium name="The Broad Institute Genome Sequencing Center for Infectious Disease"/>
            <person name="Wu L."/>
            <person name="Ma J."/>
        </authorList>
    </citation>
    <scope>NUCLEOTIDE SEQUENCE [LARGE SCALE GENOMIC DNA]</scope>
    <source>
        <strain evidence="2">CGMCC 1.15342</strain>
    </source>
</reference>
<name>A0ABQ1LBT2_9SPHI</name>
<protein>
    <recommendedName>
        <fullName evidence="3">DUF2281 domain-containing protein</fullName>
    </recommendedName>
</protein>
<comment type="caution">
    <text evidence="1">The sequence shown here is derived from an EMBL/GenBank/DDBJ whole genome shotgun (WGS) entry which is preliminary data.</text>
</comment>
<organism evidence="1 2">
    <name type="scientific">Parapedobacter defluvii</name>
    <dbReference type="NCBI Taxonomy" id="2045106"/>
    <lineage>
        <taxon>Bacteria</taxon>
        <taxon>Pseudomonadati</taxon>
        <taxon>Bacteroidota</taxon>
        <taxon>Sphingobacteriia</taxon>
        <taxon>Sphingobacteriales</taxon>
        <taxon>Sphingobacteriaceae</taxon>
        <taxon>Parapedobacter</taxon>
    </lineage>
</organism>
<evidence type="ECO:0000313" key="1">
    <source>
        <dbReference type="EMBL" id="GGC21119.1"/>
    </source>
</evidence>
<gene>
    <name evidence="1" type="ORF">GCM10011386_11330</name>
</gene>
<evidence type="ECO:0008006" key="3">
    <source>
        <dbReference type="Google" id="ProtNLM"/>
    </source>
</evidence>